<keyword evidence="9 10" id="KW-0807">Transducer</keyword>
<dbReference type="PROSITE" id="PS00237">
    <property type="entry name" value="G_PROTEIN_RECEP_F1_1"/>
    <property type="match status" value="1"/>
</dbReference>
<feature type="signal peptide" evidence="12">
    <location>
        <begin position="1"/>
        <end position="18"/>
    </location>
</feature>
<feature type="transmembrane region" description="Helical" evidence="11">
    <location>
        <begin position="137"/>
        <end position="158"/>
    </location>
</feature>
<dbReference type="Proteomes" id="UP000593567">
    <property type="component" value="Unassembled WGS sequence"/>
</dbReference>
<evidence type="ECO:0000256" key="7">
    <source>
        <dbReference type="ARBA" id="ARBA00023157"/>
    </source>
</evidence>
<dbReference type="PROSITE" id="PS50262">
    <property type="entry name" value="G_PROTEIN_RECEP_F1_2"/>
    <property type="match status" value="1"/>
</dbReference>
<dbReference type="Gene3D" id="1.20.1070.10">
    <property type="entry name" value="Rhodopsin 7-helix transmembrane proteins"/>
    <property type="match status" value="1"/>
</dbReference>
<dbReference type="GO" id="GO:0004993">
    <property type="term" value="F:G protein-coupled serotonin receptor activity"/>
    <property type="evidence" value="ECO:0007669"/>
    <property type="project" value="UniProtKB-ARBA"/>
</dbReference>
<reference evidence="14" key="1">
    <citation type="submission" date="2020-06" db="EMBL/GenBank/DDBJ databases">
        <title>Draft genome of Bugula neritina, a colonial animal packing powerful symbionts and potential medicines.</title>
        <authorList>
            <person name="Rayko M."/>
        </authorList>
    </citation>
    <scope>NUCLEOTIDE SEQUENCE [LARGE SCALE GENOMIC DNA]</scope>
    <source>
        <strain evidence="14">Kwan_BN1</strain>
    </source>
</reference>
<feature type="domain" description="G-protein coupled receptors family 1 profile" evidence="13">
    <location>
        <begin position="79"/>
        <end position="243"/>
    </location>
</feature>
<accession>A0A7J7KTS2</accession>
<evidence type="ECO:0000256" key="4">
    <source>
        <dbReference type="ARBA" id="ARBA00022989"/>
    </source>
</evidence>
<dbReference type="AlphaFoldDB" id="A0A7J7KTS2"/>
<protein>
    <submittedName>
        <fullName evidence="14">HTR7</fullName>
    </submittedName>
</protein>
<comment type="similarity">
    <text evidence="10">Belongs to the G-protein coupled receptor 1 family.</text>
</comment>
<dbReference type="PRINTS" id="PR00237">
    <property type="entry name" value="GPCRRHODOPSN"/>
</dbReference>
<feature type="transmembrane region" description="Helical" evidence="11">
    <location>
        <begin position="220"/>
        <end position="239"/>
    </location>
</feature>
<keyword evidence="3 10" id="KW-0812">Transmembrane</keyword>
<evidence type="ECO:0000256" key="8">
    <source>
        <dbReference type="ARBA" id="ARBA00023170"/>
    </source>
</evidence>
<evidence type="ECO:0000256" key="12">
    <source>
        <dbReference type="SAM" id="SignalP"/>
    </source>
</evidence>
<dbReference type="InterPro" id="IPR000276">
    <property type="entry name" value="GPCR_Rhodpsn"/>
</dbReference>
<keyword evidence="8 10" id="KW-0675">Receptor</keyword>
<evidence type="ECO:0000256" key="11">
    <source>
        <dbReference type="SAM" id="Phobius"/>
    </source>
</evidence>
<dbReference type="GO" id="GO:0005886">
    <property type="term" value="C:plasma membrane"/>
    <property type="evidence" value="ECO:0007669"/>
    <property type="project" value="UniProtKB-SubCell"/>
</dbReference>
<dbReference type="PANTHER" id="PTHR24248:SF199">
    <property type="entry name" value="IP13425P-RELATED"/>
    <property type="match status" value="1"/>
</dbReference>
<organism evidence="14 15">
    <name type="scientific">Bugula neritina</name>
    <name type="common">Brown bryozoan</name>
    <name type="synonym">Sertularia neritina</name>
    <dbReference type="NCBI Taxonomy" id="10212"/>
    <lineage>
        <taxon>Eukaryota</taxon>
        <taxon>Metazoa</taxon>
        <taxon>Spiralia</taxon>
        <taxon>Lophotrochozoa</taxon>
        <taxon>Bryozoa</taxon>
        <taxon>Gymnolaemata</taxon>
        <taxon>Cheilostomatida</taxon>
        <taxon>Flustrina</taxon>
        <taxon>Buguloidea</taxon>
        <taxon>Bugulidae</taxon>
        <taxon>Bugula</taxon>
    </lineage>
</organism>
<evidence type="ECO:0000256" key="10">
    <source>
        <dbReference type="RuleBase" id="RU000688"/>
    </source>
</evidence>
<keyword evidence="5 10" id="KW-0297">G-protein coupled receptor</keyword>
<dbReference type="OrthoDB" id="5977853at2759"/>
<dbReference type="EMBL" id="VXIV02000018">
    <property type="protein sequence ID" value="KAF6041574.1"/>
    <property type="molecule type" value="Genomic_DNA"/>
</dbReference>
<proteinExistence type="inferred from homology"/>
<feature type="transmembrane region" description="Helical" evidence="11">
    <location>
        <begin position="63"/>
        <end position="87"/>
    </location>
</feature>
<dbReference type="GO" id="GO:0071880">
    <property type="term" value="P:adenylate cyclase-activating adrenergic receptor signaling pathway"/>
    <property type="evidence" value="ECO:0007669"/>
    <property type="project" value="TreeGrafter"/>
</dbReference>
<dbReference type="Pfam" id="PF00001">
    <property type="entry name" value="7tm_1"/>
    <property type="match status" value="1"/>
</dbReference>
<gene>
    <name evidence="14" type="ORF">EB796_000087</name>
</gene>
<dbReference type="SUPFAM" id="SSF81321">
    <property type="entry name" value="Family A G protein-coupled receptor-like"/>
    <property type="match status" value="1"/>
</dbReference>
<keyword evidence="2" id="KW-1003">Cell membrane</keyword>
<feature type="chain" id="PRO_5029729488" evidence="12">
    <location>
        <begin position="19"/>
        <end position="409"/>
    </location>
</feature>
<name>A0A7J7KTS2_BUGNE</name>
<evidence type="ECO:0000313" key="14">
    <source>
        <dbReference type="EMBL" id="KAF6041574.1"/>
    </source>
</evidence>
<feature type="transmembrane region" description="Helical" evidence="11">
    <location>
        <begin position="99"/>
        <end position="125"/>
    </location>
</feature>
<feature type="transmembrane region" description="Helical" evidence="11">
    <location>
        <begin position="179"/>
        <end position="200"/>
    </location>
</feature>
<evidence type="ECO:0000256" key="2">
    <source>
        <dbReference type="ARBA" id="ARBA00022475"/>
    </source>
</evidence>
<dbReference type="GO" id="GO:0043410">
    <property type="term" value="P:positive regulation of MAPK cascade"/>
    <property type="evidence" value="ECO:0007669"/>
    <property type="project" value="TreeGrafter"/>
</dbReference>
<evidence type="ECO:0000256" key="9">
    <source>
        <dbReference type="ARBA" id="ARBA00023224"/>
    </source>
</evidence>
<evidence type="ECO:0000259" key="13">
    <source>
        <dbReference type="PROSITE" id="PS50262"/>
    </source>
</evidence>
<comment type="caution">
    <text evidence="14">The sequence shown here is derived from an EMBL/GenBank/DDBJ whole genome shotgun (WGS) entry which is preliminary data.</text>
</comment>
<keyword evidence="15" id="KW-1185">Reference proteome</keyword>
<keyword evidence="7" id="KW-1015">Disulfide bond</keyword>
<keyword evidence="6 11" id="KW-0472">Membrane</keyword>
<sequence>MLISSLLNSSLVLATVEARFLIAMIDFGNLSDPVNMNTYYVNVTSSNTNIDQPSPDLYAPERIISAIFKSALTLVCIVGNGLVIAAVTSLKPLRTPPNVLIVSLAVSDLLVGIIVMPLSIMYMYLRRWPLGFRACSAWATFDVMLCTASILNLMMLTIDRYMIITRPMVYEKYRTIRMLLLWIFLTWLLSIMISVTPLIIGWDVEFNGKLCDINQQIGYQLYATFGAFYLPLFVMFVLYGKIYSISRHMAKEDKKMHPTYLESLYSVDTEVTMNSLTTFQMLTTKKTFQLSSTIDTQMSMLENEDTNKPVKEPAIEEKQDYLSYNKTGSDVNKLDQIKKHTGNDGNGVCFYIDHNSTADMEDMNKNICYQGNEDSASKGTDNSHEACSDDETESLCLTLIVLVIKMHYN</sequence>
<keyword evidence="12" id="KW-0732">Signal</keyword>
<evidence type="ECO:0000256" key="3">
    <source>
        <dbReference type="ARBA" id="ARBA00022692"/>
    </source>
</evidence>
<evidence type="ECO:0000256" key="5">
    <source>
        <dbReference type="ARBA" id="ARBA00023040"/>
    </source>
</evidence>
<dbReference type="InterPro" id="IPR017452">
    <property type="entry name" value="GPCR_Rhodpsn_7TM"/>
</dbReference>
<comment type="subcellular location">
    <subcellularLocation>
        <location evidence="1">Cell membrane</location>
        <topology evidence="1">Multi-pass membrane protein</topology>
    </subcellularLocation>
</comment>
<dbReference type="PANTHER" id="PTHR24248">
    <property type="entry name" value="ADRENERGIC RECEPTOR-RELATED G-PROTEIN COUPLED RECEPTOR"/>
    <property type="match status" value="1"/>
</dbReference>
<evidence type="ECO:0000256" key="6">
    <source>
        <dbReference type="ARBA" id="ARBA00023136"/>
    </source>
</evidence>
<evidence type="ECO:0000313" key="15">
    <source>
        <dbReference type="Proteomes" id="UP000593567"/>
    </source>
</evidence>
<keyword evidence="4 11" id="KW-1133">Transmembrane helix</keyword>
<evidence type="ECO:0000256" key="1">
    <source>
        <dbReference type="ARBA" id="ARBA00004651"/>
    </source>
</evidence>